<gene>
    <name evidence="2" type="ORF">C3747_89g143</name>
</gene>
<dbReference type="AlphaFoldDB" id="A0A2V2WK08"/>
<organism evidence="2 3">
    <name type="scientific">Trypanosoma cruzi</name>
    <dbReference type="NCBI Taxonomy" id="5693"/>
    <lineage>
        <taxon>Eukaryota</taxon>
        <taxon>Discoba</taxon>
        <taxon>Euglenozoa</taxon>
        <taxon>Kinetoplastea</taxon>
        <taxon>Metakinetoplastina</taxon>
        <taxon>Trypanosomatida</taxon>
        <taxon>Trypanosomatidae</taxon>
        <taxon>Trypanosoma</taxon>
        <taxon>Schizotrypanum</taxon>
    </lineage>
</organism>
<dbReference type="Pfam" id="PF07344">
    <property type="entry name" value="Amastin"/>
    <property type="match status" value="1"/>
</dbReference>
<dbReference type="Proteomes" id="UP000246078">
    <property type="component" value="Unassembled WGS sequence"/>
</dbReference>
<proteinExistence type="predicted"/>
<dbReference type="VEuPathDB" id="TriTrypDB:C3747_89g143"/>
<dbReference type="VEuPathDB" id="TriTrypDB:BCY84_00903"/>
<dbReference type="PANTHER" id="PTHR33297">
    <property type="entry name" value="AMASTIN-LIKE SURFACE PROTEIN-LIKE PROTEIN-RELATED"/>
    <property type="match status" value="1"/>
</dbReference>
<keyword evidence="1" id="KW-1133">Transmembrane helix</keyword>
<keyword evidence="1" id="KW-0472">Membrane</keyword>
<keyword evidence="1" id="KW-0812">Transmembrane</keyword>
<reference evidence="2 3" key="1">
    <citation type="journal article" date="2018" name="Microb. Genom.">
        <title>Expanding an expanded genome: long-read sequencing of Trypanosoma cruzi.</title>
        <authorList>
            <person name="Berna L."/>
            <person name="Rodriguez M."/>
            <person name="Chiribao M.L."/>
            <person name="Parodi-Talice A."/>
            <person name="Pita S."/>
            <person name="Rijo G."/>
            <person name="Alvarez-Valin F."/>
            <person name="Robello C."/>
        </authorList>
    </citation>
    <scope>NUCLEOTIDE SEQUENCE [LARGE SCALE GENOMIC DNA]</scope>
    <source>
        <strain evidence="2 3">TCC</strain>
    </source>
</reference>
<evidence type="ECO:0000313" key="2">
    <source>
        <dbReference type="EMBL" id="PWV08502.1"/>
    </source>
</evidence>
<protein>
    <submittedName>
        <fullName evidence="2">Putative amastin</fullName>
    </submittedName>
</protein>
<dbReference type="VEuPathDB" id="TriTrypDB:TcCLB.509965.390"/>
<dbReference type="OrthoDB" id="269792at2759"/>
<dbReference type="VEuPathDB" id="TriTrypDB:TcBrA4_0030130"/>
<comment type="caution">
    <text evidence="2">The sequence shown here is derived from an EMBL/GenBank/DDBJ whole genome shotgun (WGS) entry which is preliminary data.</text>
</comment>
<dbReference type="SMR" id="A0A2V2WK08"/>
<evidence type="ECO:0000256" key="1">
    <source>
        <dbReference type="SAM" id="Phobius"/>
    </source>
</evidence>
<dbReference type="VEuPathDB" id="TriTrypDB:TcYC6_0095850"/>
<feature type="transmembrane region" description="Helical" evidence="1">
    <location>
        <begin position="156"/>
        <end position="177"/>
    </location>
</feature>
<sequence>MSKKKNFFVREYGKHKGATGLLLACMVSFIFFVIGTPIAMLQPKLSPGTCYTLWGTRACNSPNYDWRVNWDTCKARRLRFQFGEAFSICALYFAVVAGIGSWYVLSGSKKKWLTVIASAISTVSGLVTWSMVASIHNVKLCGSDTYTSANTKYGPGFALFVTGFVVQFCGLLGLIVLE</sequence>
<dbReference type="VEuPathDB" id="TriTrypDB:TcCLB.509051.20"/>
<feature type="transmembrane region" description="Helical" evidence="1">
    <location>
        <begin position="85"/>
        <end position="105"/>
    </location>
</feature>
<feature type="transmembrane region" description="Helical" evidence="1">
    <location>
        <begin position="112"/>
        <end position="136"/>
    </location>
</feature>
<feature type="transmembrane region" description="Helical" evidence="1">
    <location>
        <begin position="21"/>
        <end position="41"/>
    </location>
</feature>
<dbReference type="InterPro" id="IPR009944">
    <property type="entry name" value="Amastin"/>
</dbReference>
<evidence type="ECO:0000313" key="3">
    <source>
        <dbReference type="Proteomes" id="UP000246078"/>
    </source>
</evidence>
<name>A0A2V2WK08_TRYCR</name>
<dbReference type="PANTHER" id="PTHR33297:SF4">
    <property type="entry name" value="AMASTIN"/>
    <property type="match status" value="1"/>
</dbReference>
<dbReference type="VEuPathDB" id="TriTrypDB:TcG_00350"/>
<accession>A0A2V2WK08</accession>
<dbReference type="VEuPathDB" id="TriTrypDB:TcCL_NonESM00659"/>
<dbReference type="VEuPathDB" id="TriTrypDB:C4B63_42g61"/>
<dbReference type="EMBL" id="PRFC01000089">
    <property type="protein sequence ID" value="PWV08502.1"/>
    <property type="molecule type" value="Genomic_DNA"/>
</dbReference>